<evidence type="ECO:0000256" key="1">
    <source>
        <dbReference type="SAM" id="MobiDB-lite"/>
    </source>
</evidence>
<evidence type="ECO:0000313" key="2">
    <source>
        <dbReference type="EMBL" id="NEN80454.1"/>
    </source>
</evidence>
<name>A0A6P0HQP4_9ACTN</name>
<accession>A0A6P0HQP4</accession>
<organism evidence="2 3">
    <name type="scientific">Nocardioides zeae</name>
    <dbReference type="NCBI Taxonomy" id="1457234"/>
    <lineage>
        <taxon>Bacteria</taxon>
        <taxon>Bacillati</taxon>
        <taxon>Actinomycetota</taxon>
        <taxon>Actinomycetes</taxon>
        <taxon>Propionibacteriales</taxon>
        <taxon>Nocardioidaceae</taxon>
        <taxon>Nocardioides</taxon>
    </lineage>
</organism>
<dbReference type="Proteomes" id="UP000468687">
    <property type="component" value="Unassembled WGS sequence"/>
</dbReference>
<proteinExistence type="predicted"/>
<dbReference type="RefSeq" id="WP_163774345.1">
    <property type="nucleotide sequence ID" value="NZ_JAAGXA010000020.1"/>
</dbReference>
<dbReference type="AlphaFoldDB" id="A0A6P0HQP4"/>
<comment type="caution">
    <text evidence="2">The sequence shown here is derived from an EMBL/GenBank/DDBJ whole genome shotgun (WGS) entry which is preliminary data.</text>
</comment>
<sequence length="169" mass="18490">MSTIRRAAAPTDQPVVALTADATLEDGRLTVPFTKDQVEGAPLIDLDEGHLHEVEEARLWQHYHRDDERDGAHDGEHPGADRGRRHGGHRDEPRQGDTAERPVLGGDAAPGPYASGGPVQVGPTEQVGRSRLRRFVTTEYETRTVPVRKERVVVETDLADTDPEGPRAG</sequence>
<feature type="compositionally biased region" description="Basic and acidic residues" evidence="1">
    <location>
        <begin position="89"/>
        <end position="100"/>
    </location>
</feature>
<feature type="region of interest" description="Disordered" evidence="1">
    <location>
        <begin position="63"/>
        <end position="133"/>
    </location>
</feature>
<protein>
    <submittedName>
        <fullName evidence="2">DUF2382 domain-containing protein</fullName>
    </submittedName>
</protein>
<reference evidence="2 3" key="1">
    <citation type="journal article" date="2014" name="Int. J. Syst. Evol. Microbiol.">
        <title>Nocardioides zeae sp. nov., isolated from the stem of Zea mays.</title>
        <authorList>
            <person name="Glaeser S.P."/>
            <person name="McInroy J.A."/>
            <person name="Busse H.J."/>
            <person name="Kampfer P."/>
        </authorList>
    </citation>
    <scope>NUCLEOTIDE SEQUENCE [LARGE SCALE GENOMIC DNA]</scope>
    <source>
        <strain evidence="2 3">JCM 30728</strain>
    </source>
</reference>
<keyword evidence="3" id="KW-1185">Reference proteome</keyword>
<evidence type="ECO:0000313" key="3">
    <source>
        <dbReference type="Proteomes" id="UP000468687"/>
    </source>
</evidence>
<feature type="compositionally biased region" description="Basic and acidic residues" evidence="1">
    <location>
        <begin position="63"/>
        <end position="82"/>
    </location>
</feature>
<gene>
    <name evidence="2" type="ORF">G3T38_19575</name>
</gene>
<dbReference type="EMBL" id="JAAGXA010000020">
    <property type="protein sequence ID" value="NEN80454.1"/>
    <property type="molecule type" value="Genomic_DNA"/>
</dbReference>